<keyword evidence="1" id="KW-0812">Transmembrane</keyword>
<dbReference type="RefSeq" id="XP_031870981.1">
    <property type="nucleotide sequence ID" value="XM_032011288.1"/>
</dbReference>
<feature type="transmembrane region" description="Helical" evidence="1">
    <location>
        <begin position="67"/>
        <end position="95"/>
    </location>
</feature>
<dbReference type="EMBL" id="NPIC01000002">
    <property type="protein sequence ID" value="RDL38325.1"/>
    <property type="molecule type" value="Genomic_DNA"/>
</dbReference>
<reference evidence="2 3" key="1">
    <citation type="journal article" date="2018" name="IMA Fungus">
        <title>IMA Genome-F 9: Draft genome sequence of Annulohypoxylon stygium, Aspergillus mulundensis, Berkeleyomyces basicola (syn. Thielaviopsis basicola), Ceratocystis smalleyi, two Cercospora beticola strains, Coleophoma cylindrospora, Fusarium fracticaudum, Phialophora cf. hyalina, and Morchella septimelata.</title>
        <authorList>
            <person name="Wingfield B.D."/>
            <person name="Bills G.F."/>
            <person name="Dong Y."/>
            <person name="Huang W."/>
            <person name="Nel W.J."/>
            <person name="Swalarsk-Parry B.S."/>
            <person name="Vaghefi N."/>
            <person name="Wilken P.M."/>
            <person name="An Z."/>
            <person name="de Beer Z.W."/>
            <person name="De Vos L."/>
            <person name="Chen L."/>
            <person name="Duong T.A."/>
            <person name="Gao Y."/>
            <person name="Hammerbacher A."/>
            <person name="Kikkert J.R."/>
            <person name="Li Y."/>
            <person name="Li H."/>
            <person name="Li K."/>
            <person name="Li Q."/>
            <person name="Liu X."/>
            <person name="Ma X."/>
            <person name="Naidoo K."/>
            <person name="Pethybridge S.J."/>
            <person name="Sun J."/>
            <person name="Steenkamp E.T."/>
            <person name="van der Nest M.A."/>
            <person name="van Wyk S."/>
            <person name="Wingfield M.J."/>
            <person name="Xiong C."/>
            <person name="Yue Q."/>
            <person name="Zhang X."/>
        </authorList>
    </citation>
    <scope>NUCLEOTIDE SEQUENCE [LARGE SCALE GENOMIC DNA]</scope>
    <source>
        <strain evidence="2 3">BP 5553</strain>
    </source>
</reference>
<dbReference type="GO" id="GO:0016020">
    <property type="term" value="C:membrane"/>
    <property type="evidence" value="ECO:0007669"/>
    <property type="project" value="GOC"/>
</dbReference>
<sequence length="195" mass="21366">MSLNLEKQLCFYGAYHHNPVNIAIHMTCVPLILAASILLGTNSPILIPLPTWLTVPNLPLNFGTIGAIFYSGFYILLEPVAGSVLLPVIMGWTAYSNHLTSAYGSSANTAGIVVEIVAWIAQFVGHGVYEGRAPALLDNLVQALVLAPFFVFMEFLFMLGYRPELQKRVNEGVDKEIKKFKSQKENGKVNNGKAN</sequence>
<dbReference type="GeneID" id="43595514"/>
<dbReference type="Pfam" id="PF06127">
    <property type="entry name" value="Mpo1-like"/>
    <property type="match status" value="1"/>
</dbReference>
<accession>A0A370TS16</accession>
<dbReference type="Proteomes" id="UP000254866">
    <property type="component" value="Unassembled WGS sequence"/>
</dbReference>
<evidence type="ECO:0008006" key="4">
    <source>
        <dbReference type="Google" id="ProtNLM"/>
    </source>
</evidence>
<dbReference type="InterPro" id="IPR009305">
    <property type="entry name" value="Mpo1-like"/>
</dbReference>
<organism evidence="2 3">
    <name type="scientific">Venustampulla echinocandica</name>
    <dbReference type="NCBI Taxonomy" id="2656787"/>
    <lineage>
        <taxon>Eukaryota</taxon>
        <taxon>Fungi</taxon>
        <taxon>Dikarya</taxon>
        <taxon>Ascomycota</taxon>
        <taxon>Pezizomycotina</taxon>
        <taxon>Leotiomycetes</taxon>
        <taxon>Helotiales</taxon>
        <taxon>Pleuroascaceae</taxon>
        <taxon>Venustampulla</taxon>
    </lineage>
</organism>
<keyword evidence="3" id="KW-1185">Reference proteome</keyword>
<feature type="transmembrane region" description="Helical" evidence="1">
    <location>
        <begin position="107"/>
        <end position="129"/>
    </location>
</feature>
<dbReference type="GO" id="GO:0005783">
    <property type="term" value="C:endoplasmic reticulum"/>
    <property type="evidence" value="ECO:0007669"/>
    <property type="project" value="TreeGrafter"/>
</dbReference>
<gene>
    <name evidence="2" type="ORF">BP5553_02665</name>
</gene>
<evidence type="ECO:0000313" key="2">
    <source>
        <dbReference type="EMBL" id="RDL38325.1"/>
    </source>
</evidence>
<dbReference type="PANTHER" id="PTHR28026:SF9">
    <property type="entry name" value="2-HYDROXY-PALMITIC ACID DIOXYGENASE MPO1"/>
    <property type="match status" value="1"/>
</dbReference>
<evidence type="ECO:0000256" key="1">
    <source>
        <dbReference type="SAM" id="Phobius"/>
    </source>
</evidence>
<dbReference type="PANTHER" id="PTHR28026">
    <property type="entry name" value="DUF962 DOMAIN PROTEIN (AFU_ORTHOLOGUE AFUA_8G05310)"/>
    <property type="match status" value="1"/>
</dbReference>
<keyword evidence="1" id="KW-0472">Membrane</keyword>
<comment type="caution">
    <text evidence="2">The sequence shown here is derived from an EMBL/GenBank/DDBJ whole genome shotgun (WGS) entry which is preliminary data.</text>
</comment>
<dbReference type="AlphaFoldDB" id="A0A370TS16"/>
<proteinExistence type="predicted"/>
<name>A0A370TS16_9HELO</name>
<evidence type="ECO:0000313" key="3">
    <source>
        <dbReference type="Proteomes" id="UP000254866"/>
    </source>
</evidence>
<feature type="transmembrane region" description="Helical" evidence="1">
    <location>
        <begin position="141"/>
        <end position="161"/>
    </location>
</feature>
<dbReference type="OrthoDB" id="2124888at2759"/>
<protein>
    <recommendedName>
        <fullName evidence="4">DUF962-domain-containing protein</fullName>
    </recommendedName>
</protein>
<keyword evidence="1" id="KW-1133">Transmembrane helix</keyword>
<feature type="transmembrane region" description="Helical" evidence="1">
    <location>
        <begin position="20"/>
        <end position="47"/>
    </location>
</feature>
<dbReference type="GO" id="GO:0046521">
    <property type="term" value="P:sphingoid catabolic process"/>
    <property type="evidence" value="ECO:0007669"/>
    <property type="project" value="TreeGrafter"/>
</dbReference>